<evidence type="ECO:0000256" key="3">
    <source>
        <dbReference type="ARBA" id="ARBA00023274"/>
    </source>
</evidence>
<comment type="similarity">
    <text evidence="1">Belongs to the eukaryotic ribosomal protein P1/P2 family.</text>
</comment>
<dbReference type="EMBL" id="CAMXCT010000630">
    <property type="protein sequence ID" value="CAI3981408.1"/>
    <property type="molecule type" value="Genomic_DNA"/>
</dbReference>
<evidence type="ECO:0000256" key="4">
    <source>
        <dbReference type="SAM" id="MobiDB-lite"/>
    </source>
</evidence>
<evidence type="ECO:0000313" key="5">
    <source>
        <dbReference type="EMBL" id="CAI3981408.1"/>
    </source>
</evidence>
<feature type="compositionally biased region" description="Acidic residues" evidence="4">
    <location>
        <begin position="219"/>
        <end position="232"/>
    </location>
</feature>
<dbReference type="GO" id="GO:0002182">
    <property type="term" value="P:cytoplasmic translational elongation"/>
    <property type="evidence" value="ECO:0007669"/>
    <property type="project" value="InterPro"/>
</dbReference>
<dbReference type="Proteomes" id="UP001152797">
    <property type="component" value="Unassembled WGS sequence"/>
</dbReference>
<proteinExistence type="inferred from homology"/>
<accession>A0A9P1FMC6</accession>
<keyword evidence="2 6" id="KW-0689">Ribosomal protein</keyword>
<dbReference type="InterPro" id="IPR044076">
    <property type="entry name" value="Ribosomal_P2"/>
</dbReference>
<dbReference type="EMBL" id="CAMXCT020000630">
    <property type="protein sequence ID" value="CAL1134783.1"/>
    <property type="molecule type" value="Genomic_DNA"/>
</dbReference>
<dbReference type="Pfam" id="PF00428">
    <property type="entry name" value="Ribosomal_60s"/>
    <property type="match status" value="1"/>
</dbReference>
<reference evidence="5" key="1">
    <citation type="submission" date="2022-10" db="EMBL/GenBank/DDBJ databases">
        <authorList>
            <person name="Chen Y."/>
            <person name="Dougan E. K."/>
            <person name="Chan C."/>
            <person name="Rhodes N."/>
            <person name="Thang M."/>
        </authorList>
    </citation>
    <scope>NUCLEOTIDE SEQUENCE</scope>
</reference>
<evidence type="ECO:0000256" key="2">
    <source>
        <dbReference type="ARBA" id="ARBA00022980"/>
    </source>
</evidence>
<keyword evidence="3" id="KW-0687">Ribonucleoprotein</keyword>
<reference evidence="6 7" key="2">
    <citation type="submission" date="2024-05" db="EMBL/GenBank/DDBJ databases">
        <authorList>
            <person name="Chen Y."/>
            <person name="Shah S."/>
            <person name="Dougan E. K."/>
            <person name="Thang M."/>
            <person name="Chan C."/>
        </authorList>
    </citation>
    <scope>NUCLEOTIDE SEQUENCE [LARGE SCALE GENOMIC DNA]</scope>
</reference>
<protein>
    <submittedName>
        <fullName evidence="6">60S acidic ribosomal protein P2</fullName>
    </submittedName>
</protein>
<sequence length="232" mass="25092">MRRKMEEDDIGVDTHQPAEFNASKVPCPDQRGLSIPGVACLGTSAIPANWSYTGIHNPHVFFLQLFITTRCKNYAEYSHLAKILLQEARVPYHENGRNTASLVPVDLSRLCPRNAATVGDRGPYAAVYYLCRGTRVGFHFQTRRTQMAESVDSEYDESIASKLVSELEGKVVHEVVAAGKEKLKGFGGGGGGGPVAATGGGAAAAGGAAEKKEEKKVVEEEEEEEMEFDLFG</sequence>
<comment type="caution">
    <text evidence="5">The sequence shown here is derived from an EMBL/GenBank/DDBJ whole genome shotgun (WGS) entry which is preliminary data.</text>
</comment>
<dbReference type="PANTHER" id="PTHR21141:SF5">
    <property type="entry name" value="LARGE RIBOSOMAL SUBUNIT PROTEIN P2"/>
    <property type="match status" value="1"/>
</dbReference>
<evidence type="ECO:0000256" key="1">
    <source>
        <dbReference type="ARBA" id="ARBA00005436"/>
    </source>
</evidence>
<feature type="compositionally biased region" description="Basic and acidic residues" evidence="4">
    <location>
        <begin position="209"/>
        <end position="218"/>
    </location>
</feature>
<name>A0A9P1FMC6_9DINO</name>
<dbReference type="GO" id="GO:0003735">
    <property type="term" value="F:structural constituent of ribosome"/>
    <property type="evidence" value="ECO:0007669"/>
    <property type="project" value="InterPro"/>
</dbReference>
<dbReference type="OrthoDB" id="1227494at2759"/>
<feature type="compositionally biased region" description="Gly residues" evidence="4">
    <location>
        <begin position="186"/>
        <end position="204"/>
    </location>
</feature>
<organism evidence="5">
    <name type="scientific">Cladocopium goreaui</name>
    <dbReference type="NCBI Taxonomy" id="2562237"/>
    <lineage>
        <taxon>Eukaryota</taxon>
        <taxon>Sar</taxon>
        <taxon>Alveolata</taxon>
        <taxon>Dinophyceae</taxon>
        <taxon>Suessiales</taxon>
        <taxon>Symbiodiniaceae</taxon>
        <taxon>Cladocopium</taxon>
    </lineage>
</organism>
<dbReference type="Gene3D" id="1.10.10.1410">
    <property type="match status" value="1"/>
</dbReference>
<dbReference type="EMBL" id="CAMXCT030000630">
    <property type="protein sequence ID" value="CAL4768720.1"/>
    <property type="molecule type" value="Genomic_DNA"/>
</dbReference>
<gene>
    <name evidence="5" type="ORF">C1SCF055_LOCUS9200</name>
</gene>
<evidence type="ECO:0000313" key="7">
    <source>
        <dbReference type="Proteomes" id="UP001152797"/>
    </source>
</evidence>
<dbReference type="PANTHER" id="PTHR21141">
    <property type="entry name" value="60S ACIDIC RIBOSOMAL PROTEIN FAMILY MEMBER"/>
    <property type="match status" value="1"/>
</dbReference>
<keyword evidence="7" id="KW-1185">Reference proteome</keyword>
<dbReference type="AlphaFoldDB" id="A0A9P1FMC6"/>
<dbReference type="GO" id="GO:0022625">
    <property type="term" value="C:cytosolic large ribosomal subunit"/>
    <property type="evidence" value="ECO:0007669"/>
    <property type="project" value="InterPro"/>
</dbReference>
<evidence type="ECO:0000313" key="6">
    <source>
        <dbReference type="EMBL" id="CAL4768720.1"/>
    </source>
</evidence>
<feature type="region of interest" description="Disordered" evidence="4">
    <location>
        <begin position="186"/>
        <end position="232"/>
    </location>
</feature>
<dbReference type="InterPro" id="IPR038716">
    <property type="entry name" value="P1/P2_N_sf"/>
</dbReference>